<dbReference type="PANTHER" id="PTHR43286">
    <property type="entry name" value="ENDONUCLEASE III-LIKE PROTEIN 1"/>
    <property type="match status" value="1"/>
</dbReference>
<evidence type="ECO:0000256" key="2">
    <source>
        <dbReference type="ARBA" id="ARBA00022801"/>
    </source>
</evidence>
<feature type="region of interest" description="Disordered" evidence="6">
    <location>
        <begin position="750"/>
        <end position="810"/>
    </location>
</feature>
<keyword evidence="3" id="KW-0234">DNA repair</keyword>
<protein>
    <recommendedName>
        <fullName evidence="7">HhH-GPD domain-containing protein</fullName>
    </recommendedName>
</protein>
<dbReference type="GO" id="GO:0006285">
    <property type="term" value="P:base-excision repair, AP site formation"/>
    <property type="evidence" value="ECO:0007669"/>
    <property type="project" value="TreeGrafter"/>
</dbReference>
<evidence type="ECO:0000256" key="5">
    <source>
        <dbReference type="ARBA" id="ARBA00023295"/>
    </source>
</evidence>
<feature type="compositionally biased region" description="Basic and acidic residues" evidence="6">
    <location>
        <begin position="201"/>
        <end position="212"/>
    </location>
</feature>
<dbReference type="InterPro" id="IPR023170">
    <property type="entry name" value="HhH_base_excis_C"/>
</dbReference>
<accession>A0A0G4HUC7</accession>
<evidence type="ECO:0000313" key="8">
    <source>
        <dbReference type="EMBL" id="CEM47991.1"/>
    </source>
</evidence>
<dbReference type="InterPro" id="IPR003265">
    <property type="entry name" value="HhH-GPD_domain"/>
</dbReference>
<proteinExistence type="predicted"/>
<dbReference type="GO" id="GO:0000703">
    <property type="term" value="F:oxidized pyrimidine nucleobase lesion DNA N-glycosylase activity"/>
    <property type="evidence" value="ECO:0007669"/>
    <property type="project" value="TreeGrafter"/>
</dbReference>
<feature type="domain" description="HhH-GPD" evidence="7">
    <location>
        <begin position="151"/>
        <end position="457"/>
    </location>
</feature>
<dbReference type="GO" id="GO:0003906">
    <property type="term" value="F:DNA-(apurinic or apyrimidinic site) endonuclease activity"/>
    <property type="evidence" value="ECO:0007669"/>
    <property type="project" value="TreeGrafter"/>
</dbReference>
<evidence type="ECO:0000259" key="7">
    <source>
        <dbReference type="Pfam" id="PF00730"/>
    </source>
</evidence>
<dbReference type="PANTHER" id="PTHR43286:SF1">
    <property type="entry name" value="ENDONUCLEASE III-LIKE PROTEIN 1"/>
    <property type="match status" value="1"/>
</dbReference>
<feature type="compositionally biased region" description="Low complexity" evidence="6">
    <location>
        <begin position="753"/>
        <end position="767"/>
    </location>
</feature>
<feature type="compositionally biased region" description="Low complexity" evidence="6">
    <location>
        <begin position="558"/>
        <end position="569"/>
    </location>
</feature>
<dbReference type="InterPro" id="IPR004036">
    <property type="entry name" value="Endonuclease-III-like_CS2"/>
</dbReference>
<dbReference type="SUPFAM" id="SSF48150">
    <property type="entry name" value="DNA-glycosylase"/>
    <property type="match status" value="2"/>
</dbReference>
<evidence type="ECO:0000256" key="3">
    <source>
        <dbReference type="ARBA" id="ARBA00023204"/>
    </source>
</evidence>
<dbReference type="VEuPathDB" id="CryptoDB:Cvel_8615"/>
<dbReference type="Pfam" id="PF00730">
    <property type="entry name" value="HhH-GPD"/>
    <property type="match status" value="1"/>
</dbReference>
<feature type="compositionally biased region" description="Polar residues" evidence="6">
    <location>
        <begin position="18"/>
        <end position="28"/>
    </location>
</feature>
<dbReference type="AlphaFoldDB" id="A0A0G4HUC7"/>
<reference evidence="8" key="1">
    <citation type="submission" date="2014-11" db="EMBL/GenBank/DDBJ databases">
        <authorList>
            <person name="Otto D Thomas"/>
            <person name="Naeem Raeece"/>
        </authorList>
    </citation>
    <scope>NUCLEOTIDE SEQUENCE</scope>
</reference>
<organism evidence="8">
    <name type="scientific">Chromera velia CCMP2878</name>
    <dbReference type="NCBI Taxonomy" id="1169474"/>
    <lineage>
        <taxon>Eukaryota</taxon>
        <taxon>Sar</taxon>
        <taxon>Alveolata</taxon>
        <taxon>Colpodellida</taxon>
        <taxon>Chromeraceae</taxon>
        <taxon>Chromera</taxon>
    </lineage>
</organism>
<evidence type="ECO:0000256" key="4">
    <source>
        <dbReference type="ARBA" id="ARBA00023239"/>
    </source>
</evidence>
<keyword evidence="4" id="KW-0456">Lyase</keyword>
<feature type="compositionally biased region" description="Basic and acidic residues" evidence="6">
    <location>
        <begin position="384"/>
        <end position="400"/>
    </location>
</feature>
<feature type="compositionally biased region" description="Low complexity" evidence="6">
    <location>
        <begin position="504"/>
        <end position="522"/>
    </location>
</feature>
<sequence length="810" mass="85851">MEENPFASFAFGDGSLSASCAVSQSQSDAAKVQKRPREIARPKAPRKAPRDGGSKGNGQAKKTEGGKKALEEDSSSSSSSSPEFHFPELEEIVKQQKEKEEEDGAPAKWIDTFKILIQHRNSVRSTVDDFHDFLLSLPARQDAPFMALVGSLLSVQCRDSVAIEAAHRLMDWRGKVAEKAGSGGKGKPPKSSNSGGAATAPREHEVESRDELSPMCDEGEERSFSLSTAALMSIEDIENEIRSVNYYKGKAQKIKDCAKAILAPPFCGTMPKTFKGLVSLPGVGPKIANLLLSVALPANAAKETETAAKAISSRSIANIMARKGLQPKTAVEVEGDDEEEVEAREGEDGGPERSVSGDGERVAMGGSVGVRAAELSSSSSSHHRLLEAGGGEREENKGGRSEIQGANVSSSEFDDMDFGGIVVDTHMFRVVGRIGWTDAKAQKSPEATRAALEKWMPKSLWREAPRVLIGFGQTVCRSSHPLCNDCPVGEKGLCPSRFAWHRQNNNSSSSSSSSKAGDNSSSRRNSGVREEQEEVVGEGGGAQELSVRGSPHGPGGRVSVISLSSSSSVAAGGTSKGNSRQKADPRDHGVSSRLPESDNTDEPKEAGEEQCQYRPRFSVEGVGEIPDGSSKRGGLNFEEKGDGDEEVEGGQEAVALSPSSARVSKREQSLVEEMQGRSQGGQQCARIDGSEAATSEEERLSHSQRKKRKVAVGEESSSQTEADGGLLHIKLPLDTHCALQCDDAAGPSNALIASAPPHAHSDSSSQALGSSKPAERPITEERSEVQSACGRANAGLQSSEEPGIVIIDLD</sequence>
<dbReference type="GO" id="GO:0016829">
    <property type="term" value="F:lyase activity"/>
    <property type="evidence" value="ECO:0007669"/>
    <property type="project" value="UniProtKB-KW"/>
</dbReference>
<dbReference type="Gene3D" id="1.10.340.30">
    <property type="entry name" value="Hypothetical protein, domain 2"/>
    <property type="match status" value="1"/>
</dbReference>
<feature type="compositionally biased region" description="Basic and acidic residues" evidence="6">
    <location>
        <begin position="581"/>
        <end position="590"/>
    </location>
</feature>
<feature type="compositionally biased region" description="Basic and acidic residues" evidence="6">
    <location>
        <begin position="773"/>
        <end position="784"/>
    </location>
</feature>
<feature type="region of interest" description="Disordered" evidence="6">
    <location>
        <begin position="177"/>
        <end position="218"/>
    </location>
</feature>
<dbReference type="GO" id="GO:0005634">
    <property type="term" value="C:nucleus"/>
    <property type="evidence" value="ECO:0007669"/>
    <property type="project" value="TreeGrafter"/>
</dbReference>
<feature type="compositionally biased region" description="Basic and acidic residues" evidence="6">
    <location>
        <begin position="61"/>
        <end position="71"/>
    </location>
</feature>
<feature type="region of interest" description="Disordered" evidence="6">
    <location>
        <begin position="18"/>
        <end position="87"/>
    </location>
</feature>
<dbReference type="PROSITE" id="PS01155">
    <property type="entry name" value="ENDONUCLEASE_III_2"/>
    <property type="match status" value="1"/>
</dbReference>
<feature type="region of interest" description="Disordered" evidence="6">
    <location>
        <begin position="326"/>
        <end position="411"/>
    </location>
</feature>
<feature type="region of interest" description="Disordered" evidence="6">
    <location>
        <begin position="503"/>
        <end position="724"/>
    </location>
</feature>
<keyword evidence="2" id="KW-0378">Hydrolase</keyword>
<dbReference type="Gene3D" id="1.10.1670.10">
    <property type="entry name" value="Helix-hairpin-Helix base-excision DNA repair enzymes (C-terminal)"/>
    <property type="match status" value="1"/>
</dbReference>
<feature type="compositionally biased region" description="Low complexity" evidence="6">
    <location>
        <begin position="371"/>
        <end position="380"/>
    </location>
</feature>
<keyword evidence="1" id="KW-0227">DNA damage</keyword>
<evidence type="ECO:0000256" key="1">
    <source>
        <dbReference type="ARBA" id="ARBA00022763"/>
    </source>
</evidence>
<dbReference type="EMBL" id="CDMZ01003904">
    <property type="protein sequence ID" value="CEM47991.1"/>
    <property type="molecule type" value="Genomic_DNA"/>
</dbReference>
<dbReference type="InterPro" id="IPR011257">
    <property type="entry name" value="DNA_glycosylase"/>
</dbReference>
<feature type="compositionally biased region" description="Acidic residues" evidence="6">
    <location>
        <begin position="333"/>
        <end position="342"/>
    </location>
</feature>
<gene>
    <name evidence="8" type="ORF">Cvel_8615</name>
</gene>
<evidence type="ECO:0000256" key="6">
    <source>
        <dbReference type="SAM" id="MobiDB-lite"/>
    </source>
</evidence>
<dbReference type="GO" id="GO:0006289">
    <property type="term" value="P:nucleotide-excision repair"/>
    <property type="evidence" value="ECO:0007669"/>
    <property type="project" value="TreeGrafter"/>
</dbReference>
<keyword evidence="5" id="KW-0326">Glycosidase</keyword>
<name>A0A0G4HUC7_9ALVE</name>